<dbReference type="PANTHER" id="PTHR10625">
    <property type="entry name" value="HISTONE DEACETYLASE HDAC1-RELATED"/>
    <property type="match status" value="1"/>
</dbReference>
<keyword evidence="8" id="KW-0804">Transcription</keyword>
<feature type="non-terminal residue" evidence="11">
    <location>
        <position position="1"/>
    </location>
</feature>
<evidence type="ECO:0000313" key="11">
    <source>
        <dbReference type="EMBL" id="CRZ09586.1"/>
    </source>
</evidence>
<dbReference type="GO" id="GO:0040029">
    <property type="term" value="P:epigenetic regulation of gene expression"/>
    <property type="evidence" value="ECO:0007669"/>
    <property type="project" value="TreeGrafter"/>
</dbReference>
<dbReference type="GO" id="GO:0000118">
    <property type="term" value="C:histone deacetylase complex"/>
    <property type="evidence" value="ECO:0007669"/>
    <property type="project" value="TreeGrafter"/>
</dbReference>
<dbReference type="GO" id="GO:0141221">
    <property type="term" value="F:histone deacetylase activity, hydrolytic mechanism"/>
    <property type="evidence" value="ECO:0007669"/>
    <property type="project" value="UniProtKB-EC"/>
</dbReference>
<dbReference type="InterPro" id="IPR023696">
    <property type="entry name" value="Ureohydrolase_dom_sf"/>
</dbReference>
<dbReference type="AlphaFoldDB" id="A0A0H5R6X6"/>
<feature type="domain" description="Histone deacetylase" evidence="10">
    <location>
        <begin position="21"/>
        <end position="310"/>
    </location>
</feature>
<keyword evidence="5" id="KW-0378">Hydrolase</keyword>
<sequence length="437" mass="47288">CTGLVYDERCNDHRLPEGVSHVEHPGRTSAIWDGLAVSGLADKCIMVPARPASLDELETTHSEAHINLIMNCSINDGAPTFIDSDTYLSSGSKQAALLAAGGLIDLCDLVVSGYIHDGFSVMRPPGHHAGPDGPSGFCLLNSVAIAANVMLKRHPEVERILVFDWDVHHGNGSEEIFYDNPNVLFQSIHRGSGFYPCSGLVEDVGEEPAEGLTVNVPLPYGNMGDDAFLSVMEQVFIPIAKEFNPNFILISAGFDACEGDPLGGMLVTPEGFARMMALLRKVNPRIVLALEGGYNLDSITACTNACVKVLVEGDDHLSELPIPKRLTRKQNLSSLALKSLIEKVRKVHGQFWNCFKEPDDRVSMLDAQAASLIEKISLMSSLIHAEANEMANFVNVDDDNPEPCIVSEASCRKADVDVEAVVEVLTSIAETNLKLPI</sequence>
<dbReference type="InterPro" id="IPR023801">
    <property type="entry name" value="His_deacetylse_dom"/>
</dbReference>
<dbReference type="Gene3D" id="3.40.800.20">
    <property type="entry name" value="Histone deacetylase domain"/>
    <property type="match status" value="1"/>
</dbReference>
<keyword evidence="6" id="KW-0156">Chromatin regulator</keyword>
<evidence type="ECO:0000256" key="5">
    <source>
        <dbReference type="ARBA" id="ARBA00022801"/>
    </source>
</evidence>
<comment type="similarity">
    <text evidence="2">Belongs to the histone deacetylase family. HD type 2 subfamily.</text>
</comment>
<evidence type="ECO:0000256" key="4">
    <source>
        <dbReference type="ARBA" id="ARBA00022491"/>
    </source>
</evidence>
<evidence type="ECO:0000256" key="1">
    <source>
        <dbReference type="ARBA" id="ARBA00004123"/>
    </source>
</evidence>
<dbReference type="SUPFAM" id="SSF52768">
    <property type="entry name" value="Arginase/deacetylase"/>
    <property type="match status" value="1"/>
</dbReference>
<evidence type="ECO:0000256" key="2">
    <source>
        <dbReference type="ARBA" id="ARBA00007738"/>
    </source>
</evidence>
<evidence type="ECO:0000256" key="9">
    <source>
        <dbReference type="ARBA" id="ARBA00023242"/>
    </source>
</evidence>
<keyword evidence="7" id="KW-0805">Transcription regulation</keyword>
<dbReference type="InterPro" id="IPR037138">
    <property type="entry name" value="His_deacetylse_dom_sf"/>
</dbReference>
<dbReference type="InterPro" id="IPR000286">
    <property type="entry name" value="HDACs"/>
</dbReference>
<name>A0A0H5R6X6_9EUKA</name>
<organism evidence="11">
    <name type="scientific">Spongospora subterranea</name>
    <dbReference type="NCBI Taxonomy" id="70186"/>
    <lineage>
        <taxon>Eukaryota</taxon>
        <taxon>Sar</taxon>
        <taxon>Rhizaria</taxon>
        <taxon>Endomyxa</taxon>
        <taxon>Phytomyxea</taxon>
        <taxon>Plasmodiophorida</taxon>
        <taxon>Plasmodiophoridae</taxon>
        <taxon>Spongospora</taxon>
    </lineage>
</organism>
<evidence type="ECO:0000256" key="7">
    <source>
        <dbReference type="ARBA" id="ARBA00023015"/>
    </source>
</evidence>
<comment type="subcellular location">
    <subcellularLocation>
        <location evidence="1">Nucleus</location>
    </subcellularLocation>
</comment>
<dbReference type="PRINTS" id="PR01270">
    <property type="entry name" value="HDASUPER"/>
</dbReference>
<protein>
    <recommendedName>
        <fullName evidence="3">histone deacetylase</fullName>
        <ecNumber evidence="3">3.5.1.98</ecNumber>
    </recommendedName>
</protein>
<dbReference type="CDD" id="cd09992">
    <property type="entry name" value="HDAC_classII"/>
    <property type="match status" value="1"/>
</dbReference>
<proteinExistence type="inferred from homology"/>
<keyword evidence="4" id="KW-0678">Repressor</keyword>
<keyword evidence="9" id="KW-0539">Nucleus</keyword>
<evidence type="ECO:0000256" key="3">
    <source>
        <dbReference type="ARBA" id="ARBA00012111"/>
    </source>
</evidence>
<evidence type="ECO:0000256" key="8">
    <source>
        <dbReference type="ARBA" id="ARBA00023163"/>
    </source>
</evidence>
<evidence type="ECO:0000256" key="6">
    <source>
        <dbReference type="ARBA" id="ARBA00022853"/>
    </source>
</evidence>
<dbReference type="PANTHER" id="PTHR10625:SF5">
    <property type="entry name" value="HISTONE DEACETYLASE"/>
    <property type="match status" value="1"/>
</dbReference>
<dbReference type="Pfam" id="PF00850">
    <property type="entry name" value="Hist_deacetyl"/>
    <property type="match status" value="1"/>
</dbReference>
<evidence type="ECO:0000259" key="10">
    <source>
        <dbReference type="Pfam" id="PF00850"/>
    </source>
</evidence>
<dbReference type="EC" id="3.5.1.98" evidence="3"/>
<accession>A0A0H5R6X6</accession>
<dbReference type="EMBL" id="HACM01009144">
    <property type="protein sequence ID" value="CRZ09586.1"/>
    <property type="molecule type" value="Transcribed_RNA"/>
</dbReference>
<reference evidence="11" key="1">
    <citation type="submission" date="2015-04" db="EMBL/GenBank/DDBJ databases">
        <title>The genome sequence of the plant pathogenic Rhizarian Plasmodiophora brassicae reveals insights in its biotrophic life cycle and the origin of chitin synthesis.</title>
        <authorList>
            <person name="Schwelm A."/>
            <person name="Fogelqvist J."/>
            <person name="Knaust A."/>
            <person name="Julke S."/>
            <person name="Lilja T."/>
            <person name="Dhandapani V."/>
            <person name="Bonilla-Rosso G."/>
            <person name="Karlsson M."/>
            <person name="Shevchenko A."/>
            <person name="Choi S.R."/>
            <person name="Kim H.G."/>
            <person name="Park J.Y."/>
            <person name="Lim Y.P."/>
            <person name="Ludwig-Muller J."/>
            <person name="Dixelius C."/>
        </authorList>
    </citation>
    <scope>NUCLEOTIDE SEQUENCE</scope>
    <source>
        <tissue evidence="11">Potato root galls</tissue>
    </source>
</reference>